<dbReference type="FunFam" id="3.40.50.300:FF:000006">
    <property type="entry name" value="DNA-binding transcriptional regulator NtrC"/>
    <property type="match status" value="1"/>
</dbReference>
<feature type="modified residue" description="4-aspartylphosphate" evidence="6">
    <location>
        <position position="52"/>
    </location>
</feature>
<sequence>MKSVCIIDDDPEVRDTIVSLTRKLGLSSEAAGVLEAGMELLARESFDVVFLDVRLPDGNGLAALPAIKRLPDAPEVIILTGMGDPDGAELAIQEGVWDYLVKPSPIKQIMLTLQRALKYREERRGDHGAPVSLSLSGCIAASPRMQPCLDQVARAAAASAAVLVTGETGAGKELFARLIHANSGRAKKPFVTVDCASLTETLVESTLFGHKKGAFTGADADRVGLVRLADGGTLFLDEVGEMPLSLQKTFLRVLHEKTFRPVGGIEELRSDFRLIAATNRDLAAMVEAGTFRRDLYFRLKTIELALPPLRCRVEDIKPLALAAADALAAEYALPQKGFDAEFMAILEAYDWPGNVRELRNVVERAFLASGREKTLYSMHLPQDVRIKVTKSILERGMQSCNRPVTSLASGFGLPVEPVGRRTLKEYKEAMERRYLEGLLAEHGREVAAMVEISGLSRSHFYALLKKNGLAVPDQDAAGE</sequence>
<dbReference type="Gene3D" id="3.40.50.2300">
    <property type="match status" value="1"/>
</dbReference>
<evidence type="ECO:0000313" key="10">
    <source>
        <dbReference type="Proteomes" id="UP000293296"/>
    </source>
</evidence>
<dbReference type="GO" id="GO:0003677">
    <property type="term" value="F:DNA binding"/>
    <property type="evidence" value="ECO:0007669"/>
    <property type="project" value="UniProtKB-KW"/>
</dbReference>
<dbReference type="KEGG" id="dcb:C3Y92_09520"/>
<dbReference type="PANTHER" id="PTHR32071">
    <property type="entry name" value="TRANSCRIPTIONAL REGULATORY PROTEIN"/>
    <property type="match status" value="1"/>
</dbReference>
<dbReference type="CDD" id="cd00156">
    <property type="entry name" value="REC"/>
    <property type="match status" value="1"/>
</dbReference>
<dbReference type="Pfam" id="PF25601">
    <property type="entry name" value="AAA_lid_14"/>
    <property type="match status" value="1"/>
</dbReference>
<dbReference type="InterPro" id="IPR009057">
    <property type="entry name" value="Homeodomain-like_sf"/>
</dbReference>
<dbReference type="GO" id="GO:0006355">
    <property type="term" value="P:regulation of DNA-templated transcription"/>
    <property type="evidence" value="ECO:0007669"/>
    <property type="project" value="InterPro"/>
</dbReference>
<dbReference type="SUPFAM" id="SSF46689">
    <property type="entry name" value="Homeodomain-like"/>
    <property type="match status" value="1"/>
</dbReference>
<dbReference type="InterPro" id="IPR027417">
    <property type="entry name" value="P-loop_NTPase"/>
</dbReference>
<dbReference type="InterPro" id="IPR003593">
    <property type="entry name" value="AAA+_ATPase"/>
</dbReference>
<feature type="domain" description="Sigma-54 factor interaction" evidence="7">
    <location>
        <begin position="138"/>
        <end position="367"/>
    </location>
</feature>
<evidence type="ECO:0000256" key="6">
    <source>
        <dbReference type="PROSITE-ProRule" id="PRU00169"/>
    </source>
</evidence>
<evidence type="ECO:0000313" key="9">
    <source>
        <dbReference type="EMBL" id="QAZ67448.1"/>
    </source>
</evidence>
<proteinExistence type="predicted"/>
<keyword evidence="1" id="KW-0547">Nucleotide-binding</keyword>
<dbReference type="Pfam" id="PF00158">
    <property type="entry name" value="Sigma54_activat"/>
    <property type="match status" value="1"/>
</dbReference>
<keyword evidence="4" id="KW-0238">DNA-binding</keyword>
<dbReference type="SMART" id="SM00382">
    <property type="entry name" value="AAA"/>
    <property type="match status" value="1"/>
</dbReference>
<name>A0A4P6HQF0_9BACT</name>
<evidence type="ECO:0000259" key="7">
    <source>
        <dbReference type="PROSITE" id="PS50045"/>
    </source>
</evidence>
<dbReference type="InterPro" id="IPR058031">
    <property type="entry name" value="AAA_lid_NorR"/>
</dbReference>
<dbReference type="SUPFAM" id="SSF52172">
    <property type="entry name" value="CheY-like"/>
    <property type="match status" value="1"/>
</dbReference>
<dbReference type="SMART" id="SM00448">
    <property type="entry name" value="REC"/>
    <property type="match status" value="1"/>
</dbReference>
<evidence type="ECO:0000256" key="5">
    <source>
        <dbReference type="ARBA" id="ARBA00023163"/>
    </source>
</evidence>
<dbReference type="OrthoDB" id="9763792at2"/>
<dbReference type="PROSITE" id="PS00675">
    <property type="entry name" value="SIGMA54_INTERACT_1"/>
    <property type="match status" value="1"/>
</dbReference>
<dbReference type="GO" id="GO:0000160">
    <property type="term" value="P:phosphorelay signal transduction system"/>
    <property type="evidence" value="ECO:0007669"/>
    <property type="project" value="InterPro"/>
</dbReference>
<gene>
    <name evidence="9" type="ORF">C3Y92_09520</name>
</gene>
<dbReference type="Gene3D" id="1.10.10.60">
    <property type="entry name" value="Homeodomain-like"/>
    <property type="match status" value="1"/>
</dbReference>
<evidence type="ECO:0000256" key="1">
    <source>
        <dbReference type="ARBA" id="ARBA00022741"/>
    </source>
</evidence>
<keyword evidence="5" id="KW-0804">Transcription</keyword>
<dbReference type="InterPro" id="IPR011006">
    <property type="entry name" value="CheY-like_superfamily"/>
</dbReference>
<accession>A0A4P6HQF0</accession>
<dbReference type="AlphaFoldDB" id="A0A4P6HQF0"/>
<dbReference type="GO" id="GO:0005524">
    <property type="term" value="F:ATP binding"/>
    <property type="evidence" value="ECO:0007669"/>
    <property type="project" value="UniProtKB-KW"/>
</dbReference>
<feature type="domain" description="Response regulatory" evidence="8">
    <location>
        <begin position="3"/>
        <end position="117"/>
    </location>
</feature>
<dbReference type="PROSITE" id="PS00688">
    <property type="entry name" value="SIGMA54_INTERACT_3"/>
    <property type="match status" value="1"/>
</dbReference>
<dbReference type="SUPFAM" id="SSF52540">
    <property type="entry name" value="P-loop containing nucleoside triphosphate hydrolases"/>
    <property type="match status" value="1"/>
</dbReference>
<dbReference type="PROSITE" id="PS00676">
    <property type="entry name" value="SIGMA54_INTERACT_2"/>
    <property type="match status" value="1"/>
</dbReference>
<dbReference type="InterPro" id="IPR002078">
    <property type="entry name" value="Sigma_54_int"/>
</dbReference>
<evidence type="ECO:0000256" key="3">
    <source>
        <dbReference type="ARBA" id="ARBA00023015"/>
    </source>
</evidence>
<evidence type="ECO:0000256" key="2">
    <source>
        <dbReference type="ARBA" id="ARBA00022840"/>
    </source>
</evidence>
<dbReference type="InterPro" id="IPR025943">
    <property type="entry name" value="Sigma_54_int_dom_ATP-bd_2"/>
</dbReference>
<evidence type="ECO:0000259" key="8">
    <source>
        <dbReference type="PROSITE" id="PS50110"/>
    </source>
</evidence>
<dbReference type="EMBL" id="CP026538">
    <property type="protein sequence ID" value="QAZ67448.1"/>
    <property type="molecule type" value="Genomic_DNA"/>
</dbReference>
<dbReference type="PANTHER" id="PTHR32071:SF113">
    <property type="entry name" value="ALGINATE BIOSYNTHESIS TRANSCRIPTIONAL REGULATORY PROTEIN ALGB"/>
    <property type="match status" value="1"/>
</dbReference>
<keyword evidence="2" id="KW-0067">ATP-binding</keyword>
<dbReference type="Gene3D" id="3.40.50.300">
    <property type="entry name" value="P-loop containing nucleotide triphosphate hydrolases"/>
    <property type="match status" value="1"/>
</dbReference>
<organism evidence="9 10">
    <name type="scientific">Solidesulfovibrio carbinolicus</name>
    <dbReference type="NCBI Taxonomy" id="296842"/>
    <lineage>
        <taxon>Bacteria</taxon>
        <taxon>Pseudomonadati</taxon>
        <taxon>Thermodesulfobacteriota</taxon>
        <taxon>Desulfovibrionia</taxon>
        <taxon>Desulfovibrionales</taxon>
        <taxon>Desulfovibrionaceae</taxon>
        <taxon>Solidesulfovibrio</taxon>
    </lineage>
</organism>
<dbReference type="Proteomes" id="UP000293296">
    <property type="component" value="Chromosome"/>
</dbReference>
<dbReference type="RefSeq" id="WP_129352039.1">
    <property type="nucleotide sequence ID" value="NZ_CP026538.1"/>
</dbReference>
<dbReference type="InterPro" id="IPR025662">
    <property type="entry name" value="Sigma_54_int_dom_ATP-bd_1"/>
</dbReference>
<dbReference type="Pfam" id="PF00072">
    <property type="entry name" value="Response_reg"/>
    <property type="match status" value="1"/>
</dbReference>
<dbReference type="Gene3D" id="1.10.8.60">
    <property type="match status" value="1"/>
</dbReference>
<dbReference type="InterPro" id="IPR001789">
    <property type="entry name" value="Sig_transdc_resp-reg_receiver"/>
</dbReference>
<dbReference type="InterPro" id="IPR025944">
    <property type="entry name" value="Sigma_54_int_dom_CS"/>
</dbReference>
<keyword evidence="6" id="KW-0597">Phosphoprotein</keyword>
<protein>
    <submittedName>
        <fullName evidence="9">Fis family transcriptional regulator</fullName>
    </submittedName>
</protein>
<reference evidence="9 10" key="1">
    <citation type="submission" date="2018-02" db="EMBL/GenBank/DDBJ databases">
        <title>Genome sequence of Desulfovibrio carbinolicus DSM 3852.</title>
        <authorList>
            <person name="Wilbanks E."/>
            <person name="Skennerton C.T."/>
            <person name="Orphan V.J."/>
        </authorList>
    </citation>
    <scope>NUCLEOTIDE SEQUENCE [LARGE SCALE GENOMIC DNA]</scope>
    <source>
        <strain evidence="9 10">DSM 3852</strain>
    </source>
</reference>
<dbReference type="PROSITE" id="PS50045">
    <property type="entry name" value="SIGMA54_INTERACT_4"/>
    <property type="match status" value="1"/>
</dbReference>
<dbReference type="CDD" id="cd00009">
    <property type="entry name" value="AAA"/>
    <property type="match status" value="1"/>
</dbReference>
<keyword evidence="10" id="KW-1185">Reference proteome</keyword>
<evidence type="ECO:0000256" key="4">
    <source>
        <dbReference type="ARBA" id="ARBA00023125"/>
    </source>
</evidence>
<keyword evidence="3" id="KW-0805">Transcription regulation</keyword>
<dbReference type="PROSITE" id="PS50110">
    <property type="entry name" value="RESPONSE_REGULATORY"/>
    <property type="match status" value="1"/>
</dbReference>